<protein>
    <submittedName>
        <fullName evidence="1">Uncharacterized protein</fullName>
    </submittedName>
</protein>
<keyword evidence="2" id="KW-1185">Reference proteome</keyword>
<dbReference type="EMBL" id="FNPI01000006">
    <property type="protein sequence ID" value="SDZ11406.1"/>
    <property type="molecule type" value="Genomic_DNA"/>
</dbReference>
<dbReference type="AlphaFoldDB" id="A0A1H3QDD0"/>
<name>A0A1H3QDD0_9BACI</name>
<sequence>MKKAFLSLIAASLIFGFVSTKELSQNSSSEDGFTIQQKQNTGA</sequence>
<dbReference type="STRING" id="1503961.SAMN05421736_106127"/>
<dbReference type="Proteomes" id="UP000198935">
    <property type="component" value="Unassembled WGS sequence"/>
</dbReference>
<accession>A0A1H3QDD0</accession>
<gene>
    <name evidence="1" type="ORF">SAMN05421736_106127</name>
</gene>
<evidence type="ECO:0000313" key="2">
    <source>
        <dbReference type="Proteomes" id="UP000198935"/>
    </source>
</evidence>
<organism evidence="1 2">
    <name type="scientific">Evansella caseinilytica</name>
    <dbReference type="NCBI Taxonomy" id="1503961"/>
    <lineage>
        <taxon>Bacteria</taxon>
        <taxon>Bacillati</taxon>
        <taxon>Bacillota</taxon>
        <taxon>Bacilli</taxon>
        <taxon>Bacillales</taxon>
        <taxon>Bacillaceae</taxon>
        <taxon>Evansella</taxon>
    </lineage>
</organism>
<reference evidence="2" key="1">
    <citation type="submission" date="2016-10" db="EMBL/GenBank/DDBJ databases">
        <authorList>
            <person name="Varghese N."/>
            <person name="Submissions S."/>
        </authorList>
    </citation>
    <scope>NUCLEOTIDE SEQUENCE [LARGE SCALE GENOMIC DNA]</scope>
    <source>
        <strain evidence="2">SP</strain>
    </source>
</reference>
<proteinExistence type="predicted"/>
<evidence type="ECO:0000313" key="1">
    <source>
        <dbReference type="EMBL" id="SDZ11406.1"/>
    </source>
</evidence>